<feature type="domain" description="TIR" evidence="5">
    <location>
        <begin position="25"/>
        <end position="166"/>
    </location>
</feature>
<dbReference type="HOGENOM" id="CLU_012668_0_0_9"/>
<reference evidence="6 7" key="1">
    <citation type="submission" date="2011-08" db="EMBL/GenBank/DDBJ databases">
        <title>The Genome Sequence of Oribacterium sp. ACB7.</title>
        <authorList>
            <consortium name="The Broad Institute Genome Sequencing Platform"/>
            <person name="Earl A."/>
            <person name="Ward D."/>
            <person name="Feldgarden M."/>
            <person name="Gevers D."/>
            <person name="Sizova M."/>
            <person name="Hazen A."/>
            <person name="Epstein S."/>
            <person name="Young S.K."/>
            <person name="Zeng Q."/>
            <person name="Gargeya S."/>
            <person name="Fitzgerald M."/>
            <person name="Haas B."/>
            <person name="Abouelleil A."/>
            <person name="Alvarado L."/>
            <person name="Arachchi H.M."/>
            <person name="Berlin A."/>
            <person name="Brown A."/>
            <person name="Chapman S.B."/>
            <person name="Chen Z."/>
            <person name="Dunbar C."/>
            <person name="Freedman E."/>
            <person name="Gearin G."/>
            <person name="Gellesch M."/>
            <person name="Goldberg J."/>
            <person name="Griggs A."/>
            <person name="Gujja S."/>
            <person name="Heiman D."/>
            <person name="Howarth C."/>
            <person name="Larson L."/>
            <person name="Lui A."/>
            <person name="MacDonald P.J.P."/>
            <person name="Montmayeur A."/>
            <person name="Murphy C."/>
            <person name="Neiman D."/>
            <person name="Pearson M."/>
            <person name="Priest M."/>
            <person name="Roberts A."/>
            <person name="Saif S."/>
            <person name="Shea T."/>
            <person name="Shenoy N."/>
            <person name="Sisk P."/>
            <person name="Stolte C."/>
            <person name="Sykes S."/>
            <person name="Wortman J."/>
            <person name="Nusbaum C."/>
            <person name="Birren B."/>
        </authorList>
    </citation>
    <scope>NUCLEOTIDE SEQUENCE [LARGE SCALE GENOMIC DNA]</scope>
    <source>
        <strain evidence="6 7">ACB7</strain>
    </source>
</reference>
<gene>
    <name evidence="6" type="ORF">HMPREF9624_00793</name>
</gene>
<dbReference type="Pfam" id="PF13676">
    <property type="entry name" value="TIR_2"/>
    <property type="match status" value="1"/>
</dbReference>
<dbReference type="GO" id="GO:0007165">
    <property type="term" value="P:signal transduction"/>
    <property type="evidence" value="ECO:0007669"/>
    <property type="project" value="InterPro"/>
</dbReference>
<sequence>MENGIGKSGDKDMENSMENGMEKQYKYDAFISYRHVEPDQTIAKEIHRMIEGFKPPKEFYKSGKKTSFRVFRDREELAARDLSSSIEEALKESHFLIVLCSKRTPLSEWCEKEIRTFRSLHGDSRIIPVLLEGEPDESFPMPLKQLKRGEDESLLDVLAADIRPEEVLKKDFPGYEAVQKTDKGKLTDLTKQAVKLLKVEKYRIMAAILGCNFGDLKQRDKERKNRLILTISSMLGALFLIFGLFMTAAYQKAEQARQEAVQSNASILLKTAKDIAKEGDYLKAVLVAKEAMQSIGKKMLSYLKLRGEEFSIFHDAIYHSGASTLTSISTKNKLTYMSLSYNEKYLAYGLDNDATAIASVENGEVIRIFSGHTQQVKLPLFSHNDKMLATSSFDSTCIVYDVETGESLAKLEIPGIPMLTKFSDDDSALFCIAFRDNLADFYVFDTATWEEKSKFTITEPIRHADIKGDGTEALVVLNANVEGQLTRRSMQDGSIIDVLPKEKAVDINGQEYELSYRQASYSGDKENILLLTDSSIKKLSLSDYTELFKQSIKVDSNDLKPLVEGTNGETIALQSYSKIYLLDGKSGEISDEIYFSELGTKYFAYHSETNTVVGFGADGHYSIWRNKVIVEDKLNYGGALPSELKFLQDGSKILANSHDGQTIKIIDMKSRISEEPIYARIVSYSNDFSKMLLYDGSELSFSSDNGKSSEIINLGDNLNFGLMKNGSVYQISNDGRYFTSVWQKLSSPKPFLLLYDLETQEKQELELNSISPLLRFSDDGKALYILDAKEGLKVYSTADLTEMESYPELQESATSFLLSEDGELLVLNRFSGTASLYSLANRKELGNIPGQVLYIKKNGEEILLKGIQNNTAFTWSNQTDTKTVAMDDACAQTPLSFDDINLYNEKSGLLLMIRNNEIERKAYVVDFESGQLKMSFTPSVKAYDVNGYISPDGTVLAIDQNYYAKIYGDDSIAHDYMSSAVYHILSEEEVEAEIEKILAGRVLTEEEKEQIGITAK</sequence>
<evidence type="ECO:0000259" key="5">
    <source>
        <dbReference type="PROSITE" id="PS50104"/>
    </source>
</evidence>
<keyword evidence="2" id="KW-0677">Repeat</keyword>
<dbReference type="AlphaFoldDB" id="G9WV59"/>
<dbReference type="SMART" id="SM00255">
    <property type="entry name" value="TIR"/>
    <property type="match status" value="1"/>
</dbReference>
<keyword evidence="1 3" id="KW-0853">WD repeat</keyword>
<dbReference type="SUPFAM" id="SSF50969">
    <property type="entry name" value="YVTN repeat-like/Quinoprotein amine dehydrogenase"/>
    <property type="match status" value="1"/>
</dbReference>
<dbReference type="InterPro" id="IPR011044">
    <property type="entry name" value="Quino_amine_DH_bsu"/>
</dbReference>
<dbReference type="SUPFAM" id="SSF82171">
    <property type="entry name" value="DPP6 N-terminal domain-like"/>
    <property type="match status" value="1"/>
</dbReference>
<dbReference type="InterPro" id="IPR000157">
    <property type="entry name" value="TIR_dom"/>
</dbReference>
<keyword evidence="7" id="KW-1185">Reference proteome</keyword>
<feature type="transmembrane region" description="Helical" evidence="4">
    <location>
        <begin position="227"/>
        <end position="250"/>
    </location>
</feature>
<evidence type="ECO:0000313" key="7">
    <source>
        <dbReference type="Proteomes" id="UP000003527"/>
    </source>
</evidence>
<dbReference type="PANTHER" id="PTHR22838">
    <property type="entry name" value="WD REPEAT PROTEIN 26-RELATED"/>
    <property type="match status" value="1"/>
</dbReference>
<dbReference type="InterPro" id="IPR001680">
    <property type="entry name" value="WD40_rpt"/>
</dbReference>
<comment type="caution">
    <text evidence="6">The sequence shown here is derived from an EMBL/GenBank/DDBJ whole genome shotgun (WGS) entry which is preliminary data.</text>
</comment>
<dbReference type="SUPFAM" id="SSF52200">
    <property type="entry name" value="Toll/Interleukin receptor TIR domain"/>
    <property type="match status" value="1"/>
</dbReference>
<organism evidence="6 7">
    <name type="scientific">Oribacterium asaccharolyticum ACB7</name>
    <dbReference type="NCBI Taxonomy" id="796944"/>
    <lineage>
        <taxon>Bacteria</taxon>
        <taxon>Bacillati</taxon>
        <taxon>Bacillota</taxon>
        <taxon>Clostridia</taxon>
        <taxon>Lachnospirales</taxon>
        <taxon>Lachnospiraceae</taxon>
        <taxon>Oribacterium</taxon>
    </lineage>
</organism>
<dbReference type="InterPro" id="IPR015943">
    <property type="entry name" value="WD40/YVTN_repeat-like_dom_sf"/>
</dbReference>
<dbReference type="PROSITE" id="PS50082">
    <property type="entry name" value="WD_REPEATS_2"/>
    <property type="match status" value="1"/>
</dbReference>
<dbReference type="Proteomes" id="UP000003527">
    <property type="component" value="Unassembled WGS sequence"/>
</dbReference>
<name>G9WV59_9FIRM</name>
<keyword evidence="4" id="KW-1133">Transmembrane helix</keyword>
<evidence type="ECO:0000256" key="1">
    <source>
        <dbReference type="ARBA" id="ARBA00022574"/>
    </source>
</evidence>
<proteinExistence type="predicted"/>
<evidence type="ECO:0000256" key="3">
    <source>
        <dbReference type="PROSITE-ProRule" id="PRU00221"/>
    </source>
</evidence>
<keyword evidence="4" id="KW-0812">Transmembrane</keyword>
<dbReference type="PANTHER" id="PTHR22838:SF0">
    <property type="entry name" value="WD REPEAT-CONTAINING PROTEIN 26"/>
    <property type="match status" value="1"/>
</dbReference>
<evidence type="ECO:0000256" key="2">
    <source>
        <dbReference type="ARBA" id="ARBA00022737"/>
    </source>
</evidence>
<dbReference type="PROSITE" id="PS50104">
    <property type="entry name" value="TIR"/>
    <property type="match status" value="1"/>
</dbReference>
<dbReference type="SMART" id="SM00320">
    <property type="entry name" value="WD40"/>
    <property type="match status" value="1"/>
</dbReference>
<dbReference type="PATRIC" id="fig|796944.3.peg.1519"/>
<dbReference type="InterPro" id="IPR051350">
    <property type="entry name" value="WD_repeat-ST_regulator"/>
</dbReference>
<evidence type="ECO:0000256" key="4">
    <source>
        <dbReference type="SAM" id="Phobius"/>
    </source>
</evidence>
<dbReference type="Gene3D" id="3.40.50.10140">
    <property type="entry name" value="Toll/interleukin-1 receptor homology (TIR) domain"/>
    <property type="match status" value="1"/>
</dbReference>
<keyword evidence="4" id="KW-0472">Membrane</keyword>
<accession>G9WV59</accession>
<dbReference type="EMBL" id="AFZD01000017">
    <property type="protein sequence ID" value="EHL11460.1"/>
    <property type="molecule type" value="Genomic_DNA"/>
</dbReference>
<dbReference type="Gene3D" id="2.130.10.10">
    <property type="entry name" value="YVTN repeat-like/Quinoprotein amine dehydrogenase"/>
    <property type="match status" value="2"/>
</dbReference>
<feature type="repeat" description="WD" evidence="3">
    <location>
        <begin position="369"/>
        <end position="410"/>
    </location>
</feature>
<dbReference type="InterPro" id="IPR035897">
    <property type="entry name" value="Toll_tir_struct_dom_sf"/>
</dbReference>
<dbReference type="RefSeq" id="WP_009536638.1">
    <property type="nucleotide sequence ID" value="NZ_JH414504.1"/>
</dbReference>
<protein>
    <recommendedName>
        <fullName evidence="5">TIR domain-containing protein</fullName>
    </recommendedName>
</protein>
<evidence type="ECO:0000313" key="6">
    <source>
        <dbReference type="EMBL" id="EHL11460.1"/>
    </source>
</evidence>